<dbReference type="InterPro" id="IPR013332">
    <property type="entry name" value="KPR_N"/>
</dbReference>
<evidence type="ECO:0000259" key="5">
    <source>
        <dbReference type="Pfam" id="PF02558"/>
    </source>
</evidence>
<dbReference type="AlphaFoldDB" id="A0A926NHG9"/>
<dbReference type="FunFam" id="1.10.1040.10:FF:000017">
    <property type="entry name" value="2-dehydropantoate 2-reductase"/>
    <property type="match status" value="1"/>
</dbReference>
<keyword evidence="2 4" id="KW-0521">NADP</keyword>
<reference evidence="7" key="1">
    <citation type="submission" date="2020-09" db="EMBL/GenBank/DDBJ databases">
        <title>A novel bacterium of genus Bacillus, isolated from South China Sea.</title>
        <authorList>
            <person name="Huang H."/>
            <person name="Mo K."/>
            <person name="Hu Y."/>
        </authorList>
    </citation>
    <scope>NUCLEOTIDE SEQUENCE</scope>
    <source>
        <strain evidence="7">IB182487</strain>
    </source>
</reference>
<dbReference type="SUPFAM" id="SSF48179">
    <property type="entry name" value="6-phosphogluconate dehydrogenase C-terminal domain-like"/>
    <property type="match status" value="1"/>
</dbReference>
<comment type="pathway">
    <text evidence="4">Cofactor biosynthesis; (R)-pantothenate biosynthesis; (R)-pantoate from 3-methyl-2-oxobutanoate: step 2/2.</text>
</comment>
<dbReference type="SUPFAM" id="SSF51735">
    <property type="entry name" value="NAD(P)-binding Rossmann-fold domains"/>
    <property type="match status" value="1"/>
</dbReference>
<accession>A0A926NHG9</accession>
<dbReference type="RefSeq" id="WP_191158951.1">
    <property type="nucleotide sequence ID" value="NZ_JACXAI010000017.1"/>
</dbReference>
<dbReference type="InterPro" id="IPR013328">
    <property type="entry name" value="6PGD_dom2"/>
</dbReference>
<evidence type="ECO:0000313" key="7">
    <source>
        <dbReference type="EMBL" id="MBD1381356.1"/>
    </source>
</evidence>
<feature type="domain" description="Ketopantoate reductase C-terminal" evidence="6">
    <location>
        <begin position="179"/>
        <end position="302"/>
    </location>
</feature>
<keyword evidence="4" id="KW-0566">Pantothenate biosynthesis</keyword>
<dbReference type="Gene3D" id="1.10.1040.10">
    <property type="entry name" value="N-(1-d-carboxylethyl)-l-norvaline Dehydrogenase, domain 2"/>
    <property type="match status" value="1"/>
</dbReference>
<evidence type="ECO:0000259" key="6">
    <source>
        <dbReference type="Pfam" id="PF08546"/>
    </source>
</evidence>
<dbReference type="PANTHER" id="PTHR21708:SF26">
    <property type="entry name" value="2-DEHYDROPANTOATE 2-REDUCTASE"/>
    <property type="match status" value="1"/>
</dbReference>
<organism evidence="7 8">
    <name type="scientific">Metabacillus arenae</name>
    <dbReference type="NCBI Taxonomy" id="2771434"/>
    <lineage>
        <taxon>Bacteria</taxon>
        <taxon>Bacillati</taxon>
        <taxon>Bacillota</taxon>
        <taxon>Bacilli</taxon>
        <taxon>Bacillales</taxon>
        <taxon>Bacillaceae</taxon>
        <taxon>Metabacillus</taxon>
    </lineage>
</organism>
<dbReference type="Pfam" id="PF08546">
    <property type="entry name" value="ApbA_C"/>
    <property type="match status" value="1"/>
</dbReference>
<dbReference type="InterPro" id="IPR013752">
    <property type="entry name" value="KPA_reductase"/>
</dbReference>
<dbReference type="Gene3D" id="3.40.50.720">
    <property type="entry name" value="NAD(P)-binding Rossmann-like Domain"/>
    <property type="match status" value="1"/>
</dbReference>
<evidence type="ECO:0000256" key="1">
    <source>
        <dbReference type="ARBA" id="ARBA00007870"/>
    </source>
</evidence>
<protein>
    <recommendedName>
        <fullName evidence="4">2-dehydropantoate 2-reductase</fullName>
        <ecNumber evidence="4">1.1.1.169</ecNumber>
    </recommendedName>
    <alternativeName>
        <fullName evidence="4">Ketopantoate reductase</fullName>
    </alternativeName>
</protein>
<feature type="domain" description="Ketopantoate reductase N-terminal" evidence="5">
    <location>
        <begin position="4"/>
        <end position="150"/>
    </location>
</feature>
<dbReference type="NCBIfam" id="TIGR00745">
    <property type="entry name" value="apbA_panE"/>
    <property type="match status" value="1"/>
</dbReference>
<dbReference type="GO" id="GO:0005737">
    <property type="term" value="C:cytoplasm"/>
    <property type="evidence" value="ECO:0007669"/>
    <property type="project" value="TreeGrafter"/>
</dbReference>
<comment type="catalytic activity">
    <reaction evidence="4">
        <text>(R)-pantoate + NADP(+) = 2-dehydropantoate + NADPH + H(+)</text>
        <dbReference type="Rhea" id="RHEA:16233"/>
        <dbReference type="ChEBI" id="CHEBI:11561"/>
        <dbReference type="ChEBI" id="CHEBI:15378"/>
        <dbReference type="ChEBI" id="CHEBI:15980"/>
        <dbReference type="ChEBI" id="CHEBI:57783"/>
        <dbReference type="ChEBI" id="CHEBI:58349"/>
        <dbReference type="EC" id="1.1.1.169"/>
    </reaction>
</comment>
<dbReference type="PANTHER" id="PTHR21708">
    <property type="entry name" value="PROBABLE 2-DEHYDROPANTOATE 2-REDUCTASE"/>
    <property type="match status" value="1"/>
</dbReference>
<evidence type="ECO:0000256" key="4">
    <source>
        <dbReference type="RuleBase" id="RU362068"/>
    </source>
</evidence>
<comment type="similarity">
    <text evidence="1 4">Belongs to the ketopantoate reductase family.</text>
</comment>
<gene>
    <name evidence="7" type="ORF">IC621_14035</name>
</gene>
<dbReference type="InterPro" id="IPR003710">
    <property type="entry name" value="ApbA"/>
</dbReference>
<dbReference type="FunFam" id="3.40.50.720:FF:000307">
    <property type="entry name" value="2-dehydropantoate 2-reductase"/>
    <property type="match status" value="1"/>
</dbReference>
<comment type="caution">
    <text evidence="7">The sequence shown here is derived from an EMBL/GenBank/DDBJ whole genome shotgun (WGS) entry which is preliminary data.</text>
</comment>
<sequence length="303" mass="34038">MRFLIISAGAVGGYFGGRLAEKGEDVTFLVRENRQKQLNENGLVIKSIHGDTILENPKTIRAGEETERFDVVLLGTKAYHLSTVIQDIKLFIHNDTMIIPMLNGMKHMDMLLEEFSDDQVMGGLCFIESTLDEDGAILQSSPIHEFVFGERTVEQSERVARLEQAFKGVNASMKSSQHIMKDMWHKYMFISALSGVTTLFKSAIGPIREAEGGSKLIKQLFTEIATIMRHENAPISDGIEEVQIAKISDMTYEMKSSMLRDMEKGASVEADHLQGYLLELADKHQLETTVLQAVYTNLKVYEL</sequence>
<dbReference type="GO" id="GO:0015940">
    <property type="term" value="P:pantothenate biosynthetic process"/>
    <property type="evidence" value="ECO:0007669"/>
    <property type="project" value="UniProtKB-KW"/>
</dbReference>
<proteinExistence type="inferred from homology"/>
<dbReference type="InterPro" id="IPR051402">
    <property type="entry name" value="KPR-Related"/>
</dbReference>
<evidence type="ECO:0000313" key="8">
    <source>
        <dbReference type="Proteomes" id="UP000626844"/>
    </source>
</evidence>
<evidence type="ECO:0000256" key="3">
    <source>
        <dbReference type="ARBA" id="ARBA00023002"/>
    </source>
</evidence>
<dbReference type="EMBL" id="JACXAI010000017">
    <property type="protein sequence ID" value="MBD1381356.1"/>
    <property type="molecule type" value="Genomic_DNA"/>
</dbReference>
<dbReference type="GO" id="GO:0008677">
    <property type="term" value="F:2-dehydropantoate 2-reductase activity"/>
    <property type="evidence" value="ECO:0007669"/>
    <property type="project" value="UniProtKB-EC"/>
</dbReference>
<keyword evidence="8" id="KW-1185">Reference proteome</keyword>
<name>A0A926NHG9_9BACI</name>
<dbReference type="Pfam" id="PF02558">
    <property type="entry name" value="ApbA"/>
    <property type="match status" value="1"/>
</dbReference>
<comment type="function">
    <text evidence="4">Catalyzes the NADPH-dependent reduction of ketopantoate into pantoic acid.</text>
</comment>
<keyword evidence="3 4" id="KW-0560">Oxidoreductase</keyword>
<evidence type="ECO:0000256" key="2">
    <source>
        <dbReference type="ARBA" id="ARBA00022857"/>
    </source>
</evidence>
<dbReference type="Proteomes" id="UP000626844">
    <property type="component" value="Unassembled WGS sequence"/>
</dbReference>
<dbReference type="EC" id="1.1.1.169" evidence="4"/>
<dbReference type="InterPro" id="IPR036291">
    <property type="entry name" value="NAD(P)-bd_dom_sf"/>
</dbReference>
<dbReference type="InterPro" id="IPR008927">
    <property type="entry name" value="6-PGluconate_DH-like_C_sf"/>
</dbReference>